<dbReference type="EMBL" id="JBHULU010000007">
    <property type="protein sequence ID" value="MFD2513327.1"/>
    <property type="molecule type" value="Genomic_DNA"/>
</dbReference>
<keyword evidence="3" id="KW-1185">Reference proteome</keyword>
<dbReference type="Proteomes" id="UP001597544">
    <property type="component" value="Unassembled WGS sequence"/>
</dbReference>
<gene>
    <name evidence="2" type="ORF">ACFSRY_05570</name>
</gene>
<keyword evidence="1" id="KW-0732">Signal</keyword>
<evidence type="ECO:0000256" key="1">
    <source>
        <dbReference type="SAM" id="SignalP"/>
    </source>
</evidence>
<protein>
    <submittedName>
        <fullName evidence="2">DUF5329 family protein</fullName>
    </submittedName>
</protein>
<comment type="caution">
    <text evidence="2">The sequence shown here is derived from an EMBL/GenBank/DDBJ whole genome shotgun (WGS) entry which is preliminary data.</text>
</comment>
<name>A0ABW5IK09_9BACT</name>
<evidence type="ECO:0000313" key="3">
    <source>
        <dbReference type="Proteomes" id="UP001597544"/>
    </source>
</evidence>
<reference evidence="3" key="1">
    <citation type="journal article" date="2019" name="Int. J. Syst. Evol. Microbiol.">
        <title>The Global Catalogue of Microorganisms (GCM) 10K type strain sequencing project: providing services to taxonomists for standard genome sequencing and annotation.</title>
        <authorList>
            <consortium name="The Broad Institute Genomics Platform"/>
            <consortium name="The Broad Institute Genome Sequencing Center for Infectious Disease"/>
            <person name="Wu L."/>
            <person name="Ma J."/>
        </authorList>
    </citation>
    <scope>NUCLEOTIDE SEQUENCE [LARGE SCALE GENOMIC DNA]</scope>
    <source>
        <strain evidence="3">KCTC 42498</strain>
    </source>
</reference>
<evidence type="ECO:0000313" key="2">
    <source>
        <dbReference type="EMBL" id="MFD2513327.1"/>
    </source>
</evidence>
<sequence>MLRYRILFFAIALAAPQVKAEVIHGSSDIAKTATASELTESQKVERLIEFIRSMKGATFIRNGSEHSCQEAAKHLKLKWEKHKGHISSAEEFIEDLASRSGLTGQDYLVRFADGTEKTTNEVLTKELRRLESTKS</sequence>
<proteinExistence type="predicted"/>
<dbReference type="RefSeq" id="WP_377503889.1">
    <property type="nucleotide sequence ID" value="NZ_JBHULU010000007.1"/>
</dbReference>
<accession>A0ABW5IK09</accession>
<organism evidence="2 3">
    <name type="scientific">Pontibacter locisalis</name>
    <dbReference type="NCBI Taxonomy" id="1719035"/>
    <lineage>
        <taxon>Bacteria</taxon>
        <taxon>Pseudomonadati</taxon>
        <taxon>Bacteroidota</taxon>
        <taxon>Cytophagia</taxon>
        <taxon>Cytophagales</taxon>
        <taxon>Hymenobacteraceae</taxon>
        <taxon>Pontibacter</taxon>
    </lineage>
</organism>
<feature type="chain" id="PRO_5046637088" evidence="1">
    <location>
        <begin position="21"/>
        <end position="135"/>
    </location>
</feature>
<feature type="signal peptide" evidence="1">
    <location>
        <begin position="1"/>
        <end position="20"/>
    </location>
</feature>
<dbReference type="Pfam" id="PF17263">
    <property type="entry name" value="DUF5329"/>
    <property type="match status" value="1"/>
</dbReference>
<dbReference type="InterPro" id="IPR035242">
    <property type="entry name" value="DUF5329"/>
</dbReference>